<dbReference type="EMBL" id="JANEYF010001232">
    <property type="protein sequence ID" value="KAJ8965374.1"/>
    <property type="molecule type" value="Genomic_DNA"/>
</dbReference>
<evidence type="ECO:0000313" key="2">
    <source>
        <dbReference type="Proteomes" id="UP001162156"/>
    </source>
</evidence>
<organism evidence="1 2">
    <name type="scientific">Rhamnusium bicolor</name>
    <dbReference type="NCBI Taxonomy" id="1586634"/>
    <lineage>
        <taxon>Eukaryota</taxon>
        <taxon>Metazoa</taxon>
        <taxon>Ecdysozoa</taxon>
        <taxon>Arthropoda</taxon>
        <taxon>Hexapoda</taxon>
        <taxon>Insecta</taxon>
        <taxon>Pterygota</taxon>
        <taxon>Neoptera</taxon>
        <taxon>Endopterygota</taxon>
        <taxon>Coleoptera</taxon>
        <taxon>Polyphaga</taxon>
        <taxon>Cucujiformia</taxon>
        <taxon>Chrysomeloidea</taxon>
        <taxon>Cerambycidae</taxon>
        <taxon>Lepturinae</taxon>
        <taxon>Rhagiini</taxon>
        <taxon>Rhamnusium</taxon>
    </lineage>
</organism>
<name>A0AAV8ZK85_9CUCU</name>
<keyword evidence="2" id="KW-1185">Reference proteome</keyword>
<protein>
    <submittedName>
        <fullName evidence="1">Uncharacterized protein</fullName>
    </submittedName>
</protein>
<evidence type="ECO:0000313" key="1">
    <source>
        <dbReference type="EMBL" id="KAJ8965374.1"/>
    </source>
</evidence>
<proteinExistence type="predicted"/>
<sequence length="91" mass="10800">MFRYTPKDLKLTLYRHFCDHRKNNNTKKFECLDIPIEILVVVKEKIFQDNIKISQDARISTLLVVNHPRHSRSQSEKPETAHLTFNLYGIC</sequence>
<accession>A0AAV8ZK85</accession>
<reference evidence="1" key="1">
    <citation type="journal article" date="2023" name="Insect Mol. Biol.">
        <title>Genome sequencing provides insights into the evolution of gene families encoding plant cell wall-degrading enzymes in longhorned beetles.</title>
        <authorList>
            <person name="Shin N.R."/>
            <person name="Okamura Y."/>
            <person name="Kirsch R."/>
            <person name="Pauchet Y."/>
        </authorList>
    </citation>
    <scope>NUCLEOTIDE SEQUENCE</scope>
    <source>
        <strain evidence="1">RBIC_L_NR</strain>
    </source>
</reference>
<dbReference type="AlphaFoldDB" id="A0AAV8ZK85"/>
<gene>
    <name evidence="1" type="ORF">NQ314_004186</name>
</gene>
<comment type="caution">
    <text evidence="1">The sequence shown here is derived from an EMBL/GenBank/DDBJ whole genome shotgun (WGS) entry which is preliminary data.</text>
</comment>
<dbReference type="Proteomes" id="UP001162156">
    <property type="component" value="Unassembled WGS sequence"/>
</dbReference>